<evidence type="ECO:0000313" key="2">
    <source>
        <dbReference type="EMBL" id="KAH3845887.1"/>
    </source>
</evidence>
<protein>
    <recommendedName>
        <fullName evidence="1">Exportin-5 C-terminal domain-containing protein</fullName>
    </recommendedName>
</protein>
<dbReference type="GO" id="GO:0005634">
    <property type="term" value="C:nucleus"/>
    <property type="evidence" value="ECO:0007669"/>
    <property type="project" value="TreeGrafter"/>
</dbReference>
<dbReference type="GO" id="GO:0006611">
    <property type="term" value="P:protein export from nucleus"/>
    <property type="evidence" value="ECO:0007669"/>
    <property type="project" value="InterPro"/>
</dbReference>
<feature type="domain" description="Exportin-5 C-terminal" evidence="1">
    <location>
        <begin position="1"/>
        <end position="427"/>
    </location>
</feature>
<gene>
    <name evidence="2" type="ORF">DPMN_088177</name>
</gene>
<dbReference type="Proteomes" id="UP000828390">
    <property type="component" value="Unassembled WGS sequence"/>
</dbReference>
<dbReference type="Gene3D" id="1.25.10.10">
    <property type="entry name" value="Leucine-rich Repeat Variant"/>
    <property type="match status" value="1"/>
</dbReference>
<dbReference type="GO" id="GO:0005049">
    <property type="term" value="F:nuclear export signal receptor activity"/>
    <property type="evidence" value="ECO:0007669"/>
    <property type="project" value="InterPro"/>
</dbReference>
<dbReference type="InterPro" id="IPR016024">
    <property type="entry name" value="ARM-type_fold"/>
</dbReference>
<dbReference type="SUPFAM" id="SSF48371">
    <property type="entry name" value="ARM repeat"/>
    <property type="match status" value="1"/>
</dbReference>
<dbReference type="EMBL" id="JAIWYP010000003">
    <property type="protein sequence ID" value="KAH3845887.1"/>
    <property type="molecule type" value="Genomic_DNA"/>
</dbReference>
<organism evidence="2 3">
    <name type="scientific">Dreissena polymorpha</name>
    <name type="common">Zebra mussel</name>
    <name type="synonym">Mytilus polymorpha</name>
    <dbReference type="NCBI Taxonomy" id="45954"/>
    <lineage>
        <taxon>Eukaryota</taxon>
        <taxon>Metazoa</taxon>
        <taxon>Spiralia</taxon>
        <taxon>Lophotrochozoa</taxon>
        <taxon>Mollusca</taxon>
        <taxon>Bivalvia</taxon>
        <taxon>Autobranchia</taxon>
        <taxon>Heteroconchia</taxon>
        <taxon>Euheterodonta</taxon>
        <taxon>Imparidentia</taxon>
        <taxon>Neoheterodontei</taxon>
        <taxon>Myida</taxon>
        <taxon>Dreissenoidea</taxon>
        <taxon>Dreissenidae</taxon>
        <taxon>Dreissena</taxon>
    </lineage>
</organism>
<dbReference type="Pfam" id="PF19273">
    <property type="entry name" value="Exportin-5"/>
    <property type="match status" value="1"/>
</dbReference>
<sequence length="432" mass="49121">MVKVGYPSQQNSPSCEYARLDFEHDEEFASFFSKYRAEIADTIRQLTMVTQKFTFSFVSQWLRTIIAKPVDTGEDPSAANCNLSSPSFLEWDSLTMFVEGVMSRLSLDDENQVHEGVDLLNLVLAFETQDPLILSCSLSCLSSLFIFLKYTPGVLPTVLKKIFAAVIFNLPGQTKSTRSKAVKNVRQHACSVLVKICKDYQTLMFPVFKDLCGCMQAIIQDQDQLSQMEECILTEALILVSNQHEDFAKQSAFLAEKLKPVQRFWSSEEFRQAFMYPDKLMHFIGLDQAPVEPSSEDTCGINRSHISYCTHMILAVIKRSTWPKDSEKASMGGFVFHKLESGEYVMKNPATRQIHGLLGNVLYLLKSMNMLFCEENLKLRHPEFAKAYDVLDNDIQSLMGIQPPCVDNTGNALCKHPLQRMQHFLTEGYDIW</sequence>
<dbReference type="AlphaFoldDB" id="A0A9D4KTN3"/>
<evidence type="ECO:0000313" key="3">
    <source>
        <dbReference type="Proteomes" id="UP000828390"/>
    </source>
</evidence>
<reference evidence="2" key="1">
    <citation type="journal article" date="2019" name="bioRxiv">
        <title>The Genome of the Zebra Mussel, Dreissena polymorpha: A Resource for Invasive Species Research.</title>
        <authorList>
            <person name="McCartney M.A."/>
            <person name="Auch B."/>
            <person name="Kono T."/>
            <person name="Mallez S."/>
            <person name="Zhang Y."/>
            <person name="Obille A."/>
            <person name="Becker A."/>
            <person name="Abrahante J.E."/>
            <person name="Garbe J."/>
            <person name="Badalamenti J.P."/>
            <person name="Herman A."/>
            <person name="Mangelson H."/>
            <person name="Liachko I."/>
            <person name="Sullivan S."/>
            <person name="Sone E.D."/>
            <person name="Koren S."/>
            <person name="Silverstein K.A.T."/>
            <person name="Beckman K.B."/>
            <person name="Gohl D.M."/>
        </authorList>
    </citation>
    <scope>NUCLEOTIDE SEQUENCE</scope>
    <source>
        <strain evidence="2">Duluth1</strain>
        <tissue evidence="2">Whole animal</tissue>
    </source>
</reference>
<dbReference type="PANTHER" id="PTHR11223">
    <property type="entry name" value="EXPORTIN 1/5"/>
    <property type="match status" value="1"/>
</dbReference>
<dbReference type="GO" id="GO:0005737">
    <property type="term" value="C:cytoplasm"/>
    <property type="evidence" value="ECO:0007669"/>
    <property type="project" value="TreeGrafter"/>
</dbReference>
<dbReference type="GO" id="GO:0042565">
    <property type="term" value="C:RNA nuclear export complex"/>
    <property type="evidence" value="ECO:0007669"/>
    <property type="project" value="TreeGrafter"/>
</dbReference>
<dbReference type="GO" id="GO:0003723">
    <property type="term" value="F:RNA binding"/>
    <property type="evidence" value="ECO:0007669"/>
    <property type="project" value="TreeGrafter"/>
</dbReference>
<evidence type="ECO:0000259" key="1">
    <source>
        <dbReference type="Pfam" id="PF19273"/>
    </source>
</evidence>
<dbReference type="InterPro" id="IPR045065">
    <property type="entry name" value="XPO1/5"/>
</dbReference>
<dbReference type="GO" id="GO:0006405">
    <property type="term" value="P:RNA export from nucleus"/>
    <property type="evidence" value="ECO:0007669"/>
    <property type="project" value="TreeGrafter"/>
</dbReference>
<dbReference type="PANTHER" id="PTHR11223:SF3">
    <property type="entry name" value="EXPORTIN-5"/>
    <property type="match status" value="1"/>
</dbReference>
<name>A0A9D4KTN3_DREPO</name>
<accession>A0A9D4KTN3</accession>
<keyword evidence="3" id="KW-1185">Reference proteome</keyword>
<dbReference type="SMR" id="A0A9D4KTN3"/>
<dbReference type="InterPro" id="IPR011989">
    <property type="entry name" value="ARM-like"/>
</dbReference>
<comment type="caution">
    <text evidence="2">The sequence shown here is derived from an EMBL/GenBank/DDBJ whole genome shotgun (WGS) entry which is preliminary data.</text>
</comment>
<dbReference type="InterPro" id="IPR045478">
    <property type="entry name" value="Exportin-5_C"/>
</dbReference>
<reference evidence="2" key="2">
    <citation type="submission" date="2020-11" db="EMBL/GenBank/DDBJ databases">
        <authorList>
            <person name="McCartney M.A."/>
            <person name="Auch B."/>
            <person name="Kono T."/>
            <person name="Mallez S."/>
            <person name="Becker A."/>
            <person name="Gohl D.M."/>
            <person name="Silverstein K.A.T."/>
            <person name="Koren S."/>
            <person name="Bechman K.B."/>
            <person name="Herman A."/>
            <person name="Abrahante J.E."/>
            <person name="Garbe J."/>
        </authorList>
    </citation>
    <scope>NUCLEOTIDE SEQUENCE</scope>
    <source>
        <strain evidence="2">Duluth1</strain>
        <tissue evidence="2">Whole animal</tissue>
    </source>
</reference>
<proteinExistence type="predicted"/>